<evidence type="ECO:0000313" key="4">
    <source>
        <dbReference type="Proteomes" id="UP000728185"/>
    </source>
</evidence>
<dbReference type="InterPro" id="IPR002048">
    <property type="entry name" value="EF_hand_dom"/>
</dbReference>
<dbReference type="InterPro" id="IPR011992">
    <property type="entry name" value="EF-hand-dom_pair"/>
</dbReference>
<protein>
    <recommendedName>
        <fullName evidence="2">EF-hand domain-containing protein</fullName>
    </recommendedName>
</protein>
<feature type="domain" description="EF-hand" evidence="2">
    <location>
        <begin position="39"/>
        <end position="74"/>
    </location>
</feature>
<sequence>MHFSVAQIRDVFEQLDADKSGRLSVKEIKQALDMMDACYTETEIAEFVADHDQDGDGELDLEETIQWFTRFMKKSEKK</sequence>
<organism evidence="3 4">
    <name type="scientific">Fasciolopsis buskii</name>
    <dbReference type="NCBI Taxonomy" id="27845"/>
    <lineage>
        <taxon>Eukaryota</taxon>
        <taxon>Metazoa</taxon>
        <taxon>Spiralia</taxon>
        <taxon>Lophotrochozoa</taxon>
        <taxon>Platyhelminthes</taxon>
        <taxon>Trematoda</taxon>
        <taxon>Digenea</taxon>
        <taxon>Plagiorchiida</taxon>
        <taxon>Echinostomata</taxon>
        <taxon>Echinostomatoidea</taxon>
        <taxon>Fasciolidae</taxon>
        <taxon>Fasciolopsis</taxon>
    </lineage>
</organism>
<name>A0A8E0RQT9_9TREM</name>
<dbReference type="Pfam" id="PF13499">
    <property type="entry name" value="EF-hand_7"/>
    <property type="match status" value="1"/>
</dbReference>
<feature type="domain" description="EF-hand" evidence="2">
    <location>
        <begin position="3"/>
        <end position="38"/>
    </location>
</feature>
<dbReference type="InterPro" id="IPR018247">
    <property type="entry name" value="EF_Hand_1_Ca_BS"/>
</dbReference>
<gene>
    <name evidence="3" type="ORF">FBUS_10654</name>
</gene>
<dbReference type="SMART" id="SM00054">
    <property type="entry name" value="EFh"/>
    <property type="match status" value="2"/>
</dbReference>
<evidence type="ECO:0000259" key="2">
    <source>
        <dbReference type="PROSITE" id="PS50222"/>
    </source>
</evidence>
<keyword evidence="1" id="KW-0106">Calcium</keyword>
<dbReference type="SUPFAM" id="SSF47473">
    <property type="entry name" value="EF-hand"/>
    <property type="match status" value="1"/>
</dbReference>
<evidence type="ECO:0000313" key="3">
    <source>
        <dbReference type="EMBL" id="KAA0189057.1"/>
    </source>
</evidence>
<dbReference type="AlphaFoldDB" id="A0A8E0RQT9"/>
<dbReference type="PROSITE" id="PS00018">
    <property type="entry name" value="EF_HAND_1"/>
    <property type="match status" value="1"/>
</dbReference>
<keyword evidence="4" id="KW-1185">Reference proteome</keyword>
<comment type="caution">
    <text evidence="3">The sequence shown here is derived from an EMBL/GenBank/DDBJ whole genome shotgun (WGS) entry which is preliminary data.</text>
</comment>
<dbReference type="EMBL" id="LUCM01008044">
    <property type="protein sequence ID" value="KAA0189057.1"/>
    <property type="molecule type" value="Genomic_DNA"/>
</dbReference>
<dbReference type="GO" id="GO:0005509">
    <property type="term" value="F:calcium ion binding"/>
    <property type="evidence" value="ECO:0007669"/>
    <property type="project" value="InterPro"/>
</dbReference>
<proteinExistence type="predicted"/>
<evidence type="ECO:0000256" key="1">
    <source>
        <dbReference type="ARBA" id="ARBA00022837"/>
    </source>
</evidence>
<dbReference type="Gene3D" id="1.10.238.10">
    <property type="entry name" value="EF-hand"/>
    <property type="match status" value="1"/>
</dbReference>
<accession>A0A8E0RQT9</accession>
<dbReference type="PROSITE" id="PS50222">
    <property type="entry name" value="EF_HAND_2"/>
    <property type="match status" value="2"/>
</dbReference>
<dbReference type="OrthoDB" id="120976at2759"/>
<reference evidence="3" key="1">
    <citation type="submission" date="2019-05" db="EMBL/GenBank/DDBJ databases">
        <title>Annotation for the trematode Fasciolopsis buski.</title>
        <authorList>
            <person name="Choi Y.-J."/>
        </authorList>
    </citation>
    <scope>NUCLEOTIDE SEQUENCE</scope>
    <source>
        <strain evidence="3">HT</strain>
        <tissue evidence="3">Whole worm</tissue>
    </source>
</reference>
<dbReference type="Proteomes" id="UP000728185">
    <property type="component" value="Unassembled WGS sequence"/>
</dbReference>
<dbReference type="CDD" id="cd00051">
    <property type="entry name" value="EFh"/>
    <property type="match status" value="1"/>
</dbReference>